<protein>
    <recommendedName>
        <fullName evidence="3">DUF2283 domain-containing protein</fullName>
    </recommendedName>
</protein>
<dbReference type="EMBL" id="CP004145">
    <property type="protein sequence ID" value="AGO60546.1"/>
    <property type="molecule type" value="Genomic_DNA"/>
</dbReference>
<name>S0ANQ4_FERAC</name>
<proteinExistence type="predicted"/>
<evidence type="ECO:0008006" key="3">
    <source>
        <dbReference type="Google" id="ProtNLM"/>
    </source>
</evidence>
<gene>
    <name evidence="1" type="ORF">FACI_IFERC00001G0566</name>
</gene>
<evidence type="ECO:0000313" key="2">
    <source>
        <dbReference type="Proteomes" id="UP000014660"/>
    </source>
</evidence>
<dbReference type="Pfam" id="PF10049">
    <property type="entry name" value="DUF2283"/>
    <property type="match status" value="1"/>
</dbReference>
<accession>S0ANQ4</accession>
<dbReference type="AlphaFoldDB" id="S0ANQ4"/>
<evidence type="ECO:0000313" key="1">
    <source>
        <dbReference type="EMBL" id="AGO60546.1"/>
    </source>
</evidence>
<dbReference type="InterPro" id="IPR019270">
    <property type="entry name" value="DUF2283"/>
</dbReference>
<organism evidence="1 2">
    <name type="scientific">Ferroplasma acidarmanus Fer1</name>
    <dbReference type="NCBI Taxonomy" id="333146"/>
    <lineage>
        <taxon>Archaea</taxon>
        <taxon>Methanobacteriati</taxon>
        <taxon>Thermoplasmatota</taxon>
        <taxon>Thermoplasmata</taxon>
        <taxon>Thermoplasmatales</taxon>
        <taxon>Ferroplasmaceae</taxon>
        <taxon>Ferroplasma</taxon>
    </lineage>
</organism>
<dbReference type="Proteomes" id="UP000014660">
    <property type="component" value="Chromosome"/>
</dbReference>
<keyword evidence="2" id="KW-1185">Reference proteome</keyword>
<sequence length="43" mass="5202">MMKIQYDIVADTLYIYLTNLKIVDTIPDNKNENIFLMYQNMEK</sequence>
<dbReference type="KEGG" id="fac:FACI_IFERC01G0566"/>
<reference evidence="1 2" key="1">
    <citation type="journal article" date="2007" name="Proc. Natl. Acad. Sci. U.S.A.">
        <title>Genome dynamics in a natural archaeal population.</title>
        <authorList>
            <person name="Allen E.E."/>
            <person name="Tyson G.W."/>
            <person name="Whitaker R.J."/>
            <person name="Detter J.C."/>
            <person name="Richardson P.M."/>
            <person name="Banfield J.F."/>
        </authorList>
    </citation>
    <scope>NUCLEOTIDE SEQUENCE [LARGE SCALE GENOMIC DNA]</scope>
    <source>
        <strain evidence="2">fer1</strain>
    </source>
</reference>
<dbReference type="HOGENOM" id="CLU_3227658_0_0_2"/>